<dbReference type="InterPro" id="IPR029058">
    <property type="entry name" value="AB_hydrolase_fold"/>
</dbReference>
<keyword evidence="4" id="KW-1185">Reference proteome</keyword>
<evidence type="ECO:0000313" key="3">
    <source>
        <dbReference type="EMBL" id="ATA82071.1"/>
    </source>
</evidence>
<dbReference type="EMBL" id="CP022384">
    <property type="protein sequence ID" value="ATA82071.1"/>
    <property type="molecule type" value="Genomic_DNA"/>
</dbReference>
<dbReference type="PANTHER" id="PTHR46118:SF4">
    <property type="entry name" value="PROTEIN ABHD11"/>
    <property type="match status" value="1"/>
</dbReference>
<accession>A0A250FAC0</accession>
<sequence length="257" mass="29142">MLHSQIIGEGGIPFIILHGFLGMSDNWRSLGLRYAEAGYEVHLIDQRNHGHSFHSPDFNYSLMVADLLAYAEGHHLKAFHLMGHSMGGKTAMLFATEYPHKVLSLIVADMSPKFFPPHHQQILQGLASLDFDQIHSRAEADKALTPYVSEPGVRQFLLKNLYWESKDRLGLRLNLPALIENESEIGAELPDSNVYEGKTLFLKGEFSEYVMPEDEALIYTHFPHAIIDTISQAGHWLHAQNPTQFYQKTIDFLCDNI</sequence>
<dbReference type="InterPro" id="IPR000073">
    <property type="entry name" value="AB_hydrolase_1"/>
</dbReference>
<keyword evidence="1 3" id="KW-0378">Hydrolase</keyword>
<dbReference type="KEGG" id="clk:CGC53_06800"/>
<dbReference type="SUPFAM" id="SSF53474">
    <property type="entry name" value="alpha/beta-Hydrolases"/>
    <property type="match status" value="1"/>
</dbReference>
<evidence type="ECO:0000313" key="4">
    <source>
        <dbReference type="Proteomes" id="UP000217276"/>
    </source>
</evidence>
<dbReference type="RefSeq" id="WP_095914131.1">
    <property type="nucleotide sequence ID" value="NZ_CAUUPF010000005.1"/>
</dbReference>
<organism evidence="3 4">
    <name type="scientific">Capnocytophaga leadbetteri</name>
    <dbReference type="NCBI Taxonomy" id="327575"/>
    <lineage>
        <taxon>Bacteria</taxon>
        <taxon>Pseudomonadati</taxon>
        <taxon>Bacteroidota</taxon>
        <taxon>Flavobacteriia</taxon>
        <taxon>Flavobacteriales</taxon>
        <taxon>Flavobacteriaceae</taxon>
        <taxon>Capnocytophaga</taxon>
    </lineage>
</organism>
<name>A0A250FAC0_9FLAO</name>
<dbReference type="AlphaFoldDB" id="A0A250FAC0"/>
<protein>
    <submittedName>
        <fullName evidence="3">Alpha/beta hydrolase</fullName>
    </submittedName>
</protein>
<dbReference type="GO" id="GO:0016787">
    <property type="term" value="F:hydrolase activity"/>
    <property type="evidence" value="ECO:0007669"/>
    <property type="project" value="UniProtKB-KW"/>
</dbReference>
<proteinExistence type="predicted"/>
<gene>
    <name evidence="3" type="ORF">CGC53_06800</name>
</gene>
<dbReference type="Pfam" id="PF00561">
    <property type="entry name" value="Abhydrolase_1"/>
    <property type="match status" value="1"/>
</dbReference>
<feature type="domain" description="AB hydrolase-1" evidence="2">
    <location>
        <begin position="13"/>
        <end position="114"/>
    </location>
</feature>
<evidence type="ECO:0000256" key="1">
    <source>
        <dbReference type="ARBA" id="ARBA00022801"/>
    </source>
</evidence>
<dbReference type="Proteomes" id="UP000217276">
    <property type="component" value="Chromosome"/>
</dbReference>
<dbReference type="Gene3D" id="3.40.50.1820">
    <property type="entry name" value="alpha/beta hydrolase"/>
    <property type="match status" value="1"/>
</dbReference>
<dbReference type="PANTHER" id="PTHR46118">
    <property type="entry name" value="PROTEIN ABHD11"/>
    <property type="match status" value="1"/>
</dbReference>
<reference evidence="4" key="1">
    <citation type="submission" date="2017-06" db="EMBL/GenBank/DDBJ databases">
        <title>Capnocytophaga spp. assemblies.</title>
        <authorList>
            <person name="Gulvik C.A."/>
        </authorList>
    </citation>
    <scope>NUCLEOTIDE SEQUENCE [LARGE SCALE GENOMIC DNA]</scope>
    <source>
        <strain evidence="4">H6253</strain>
    </source>
</reference>
<dbReference type="PRINTS" id="PR00111">
    <property type="entry name" value="ABHYDROLASE"/>
</dbReference>
<evidence type="ECO:0000259" key="2">
    <source>
        <dbReference type="Pfam" id="PF00561"/>
    </source>
</evidence>